<reference evidence="1" key="1">
    <citation type="submission" date="2021-01" db="EMBL/GenBank/DDBJ databases">
        <authorList>
            <person name="Corre E."/>
            <person name="Pelletier E."/>
            <person name="Niang G."/>
            <person name="Scheremetjew M."/>
            <person name="Finn R."/>
            <person name="Kale V."/>
            <person name="Holt S."/>
            <person name="Cochrane G."/>
            <person name="Meng A."/>
            <person name="Brown T."/>
            <person name="Cohen L."/>
        </authorList>
    </citation>
    <scope>NUCLEOTIDE SEQUENCE</scope>
    <source>
        <strain evidence="1">Fehren 1</strain>
    </source>
</reference>
<dbReference type="EMBL" id="HBIE01017713">
    <property type="protein sequence ID" value="CAE0310517.1"/>
    <property type="molecule type" value="Transcribed_RNA"/>
</dbReference>
<name>A0A7S3MP52_9SPIT</name>
<dbReference type="AlphaFoldDB" id="A0A7S3MP52"/>
<accession>A0A7S3MP52</accession>
<organism evidence="1">
    <name type="scientific">Favella ehrenbergii</name>
    <dbReference type="NCBI Taxonomy" id="182087"/>
    <lineage>
        <taxon>Eukaryota</taxon>
        <taxon>Sar</taxon>
        <taxon>Alveolata</taxon>
        <taxon>Ciliophora</taxon>
        <taxon>Intramacronucleata</taxon>
        <taxon>Spirotrichea</taxon>
        <taxon>Choreotrichia</taxon>
        <taxon>Tintinnida</taxon>
        <taxon>Xystonellidae</taxon>
        <taxon>Favella</taxon>
    </lineage>
</organism>
<sequence>MLGGLSARPLETPLILLLAAWEGLVETGLLLRWSGPSALIIDHLNLSGGTYVSHRCLVGERLLLLLLIGVGRLSRVAIREDWLRVVDHVVGSFGLHLRLLLAHGVLDGSGDCNFKHLLNVLLRLHLLQLVELLLAQDRLAYVETVHIAAVAVVAEAEVQVVAVEAQPVANTLRKRLLATRASSLLSLAGLKGLLLSWLASALKSHVCWALVEDLILILDVDLSQGSLDALNFALTVSRGV</sequence>
<proteinExistence type="predicted"/>
<protein>
    <submittedName>
        <fullName evidence="1">Uncharacterized protein</fullName>
    </submittedName>
</protein>
<gene>
    <name evidence="1" type="ORF">FEHR0123_LOCUS5434</name>
</gene>
<evidence type="ECO:0000313" key="1">
    <source>
        <dbReference type="EMBL" id="CAE0310517.1"/>
    </source>
</evidence>